<reference evidence="5" key="1">
    <citation type="submission" date="2005-09" db="EMBL/GenBank/DDBJ databases">
        <title>Annotation of the Aspergillus terreus NIH2624 genome.</title>
        <authorList>
            <person name="Birren B.W."/>
            <person name="Lander E.S."/>
            <person name="Galagan J.E."/>
            <person name="Nusbaum C."/>
            <person name="Devon K."/>
            <person name="Henn M."/>
            <person name="Ma L.-J."/>
            <person name="Jaffe D.B."/>
            <person name="Butler J."/>
            <person name="Alvarez P."/>
            <person name="Gnerre S."/>
            <person name="Grabherr M."/>
            <person name="Kleber M."/>
            <person name="Mauceli E.W."/>
            <person name="Brockman W."/>
            <person name="Rounsley S."/>
            <person name="Young S.K."/>
            <person name="LaButti K."/>
            <person name="Pushparaj V."/>
            <person name="DeCaprio D."/>
            <person name="Crawford M."/>
            <person name="Koehrsen M."/>
            <person name="Engels R."/>
            <person name="Montgomery P."/>
            <person name="Pearson M."/>
            <person name="Howarth C."/>
            <person name="Larson L."/>
            <person name="Luoma S."/>
            <person name="White J."/>
            <person name="Alvarado L."/>
            <person name="Kodira C.D."/>
            <person name="Zeng Q."/>
            <person name="Oleary S."/>
            <person name="Yandava C."/>
            <person name="Denning D.W."/>
            <person name="Nierman W.C."/>
            <person name="Milne T."/>
            <person name="Madden K."/>
        </authorList>
    </citation>
    <scope>NUCLEOTIDE SEQUENCE [LARGE SCALE GENOMIC DNA]</scope>
    <source>
        <strain evidence="5">NIH 2624 / FGSC A1156</strain>
    </source>
</reference>
<dbReference type="InterPro" id="IPR013094">
    <property type="entry name" value="AB_hydrolase_3"/>
</dbReference>
<dbReference type="AlphaFoldDB" id="Q0CGS6"/>
<evidence type="ECO:0000313" key="5">
    <source>
        <dbReference type="Proteomes" id="UP000007963"/>
    </source>
</evidence>
<feature type="region of interest" description="Disordered" evidence="2">
    <location>
        <begin position="337"/>
        <end position="506"/>
    </location>
</feature>
<sequence length="537" mass="60446">MPLSKEIRDFVAQFGNTWNLDVNAECEKFFEERQAAEPAPSSLKVEKAVHYGPDPRHRLDIYWNSHQDVSLKKPVVVYFHGGGFRAGDNDISPHIHSNIAKYFALHGTVAVLATYRLLPEAQFPSGIEDATSALAWIKSHIDVYGGNAEHVFALGQSAGGAHLAMALFSGVLEKQGVVPRGMMLQSAPLWYDLSQARRRANMVAYYATEDDDEILSKSALGLFGGYKGEGVPELFLSVGEFDSEEIVHGNLMFLEEYVPKMKRMPRFEVLMGHNHISYALAMGLEGDEVGPRVLAWIESHYSSETSWSSCRKARIEHPKTIRLIAYIYTSITTNTLRPSPSPATHQPHHHAFNRRTLLSSRSPKARLPLHTRHRQTHPRSRNQNPVPNPPLEHRRAHLRAHPTQQANPHSLALRRHKEPAPPSLQARRRARGRAPRRADDQPGPQRVALHAGHAPRRAPADPARRKGRLPPAYALRRALPHRGRARVHRHRGAQDVHGAGGSDHYARVELARPRQRRQRERHLAGWAEYPAVQVVAY</sequence>
<dbReference type="InterPro" id="IPR050300">
    <property type="entry name" value="GDXG_lipolytic_enzyme"/>
</dbReference>
<dbReference type="GO" id="GO:0016787">
    <property type="term" value="F:hydrolase activity"/>
    <property type="evidence" value="ECO:0007669"/>
    <property type="project" value="UniProtKB-KW"/>
</dbReference>
<dbReference type="Proteomes" id="UP000007963">
    <property type="component" value="Unassembled WGS sequence"/>
</dbReference>
<proteinExistence type="predicted"/>
<protein>
    <recommendedName>
        <fullName evidence="3">Alpha/beta hydrolase fold-3 domain-containing protein</fullName>
    </recommendedName>
</protein>
<dbReference type="PANTHER" id="PTHR48081">
    <property type="entry name" value="AB HYDROLASE SUPERFAMILY PROTEIN C4A8.06C"/>
    <property type="match status" value="1"/>
</dbReference>
<dbReference type="InterPro" id="IPR029058">
    <property type="entry name" value="AB_hydrolase_fold"/>
</dbReference>
<feature type="compositionally biased region" description="Basic residues" evidence="2">
    <location>
        <begin position="426"/>
        <end position="435"/>
    </location>
</feature>
<dbReference type="RefSeq" id="XP_001209802.1">
    <property type="nucleotide sequence ID" value="XM_001209802.1"/>
</dbReference>
<dbReference type="eggNOG" id="KOG1515">
    <property type="taxonomic scope" value="Eukaryota"/>
</dbReference>
<dbReference type="ESTHER" id="asptn-q0cgs6">
    <property type="family name" value="Hormone-sensitive_lipase_like"/>
</dbReference>
<dbReference type="HOGENOM" id="CLU_507100_0_0_1"/>
<feature type="compositionally biased region" description="Basic residues" evidence="2">
    <location>
        <begin position="478"/>
        <end position="491"/>
    </location>
</feature>
<keyword evidence="1" id="KW-0378">Hydrolase</keyword>
<dbReference type="OrthoDB" id="433474at2759"/>
<organism evidence="4 5">
    <name type="scientific">Aspergillus terreus (strain NIH 2624 / FGSC A1156)</name>
    <dbReference type="NCBI Taxonomy" id="341663"/>
    <lineage>
        <taxon>Eukaryota</taxon>
        <taxon>Fungi</taxon>
        <taxon>Dikarya</taxon>
        <taxon>Ascomycota</taxon>
        <taxon>Pezizomycotina</taxon>
        <taxon>Eurotiomycetes</taxon>
        <taxon>Eurotiomycetidae</taxon>
        <taxon>Eurotiales</taxon>
        <taxon>Aspergillaceae</taxon>
        <taxon>Aspergillus</taxon>
        <taxon>Aspergillus subgen. Circumdati</taxon>
    </lineage>
</organism>
<evidence type="ECO:0000259" key="3">
    <source>
        <dbReference type="Pfam" id="PF07859"/>
    </source>
</evidence>
<accession>Q0CGS6</accession>
<dbReference type="Pfam" id="PF07859">
    <property type="entry name" value="Abhydrolase_3"/>
    <property type="match status" value="1"/>
</dbReference>
<evidence type="ECO:0000313" key="4">
    <source>
        <dbReference type="EMBL" id="EAU32500.1"/>
    </source>
</evidence>
<dbReference type="VEuPathDB" id="FungiDB:ATEG_07116"/>
<gene>
    <name evidence="4" type="ORF">ATEG_07116</name>
</gene>
<feature type="domain" description="Alpha/beta hydrolase fold-3" evidence="3">
    <location>
        <begin position="76"/>
        <end position="216"/>
    </location>
</feature>
<evidence type="ECO:0000256" key="1">
    <source>
        <dbReference type="ARBA" id="ARBA00022801"/>
    </source>
</evidence>
<dbReference type="SUPFAM" id="SSF53474">
    <property type="entry name" value="alpha/beta-Hydrolases"/>
    <property type="match status" value="1"/>
</dbReference>
<dbReference type="Gene3D" id="3.40.50.1820">
    <property type="entry name" value="alpha/beta hydrolase"/>
    <property type="match status" value="1"/>
</dbReference>
<dbReference type="GeneID" id="4318852"/>
<evidence type="ECO:0000256" key="2">
    <source>
        <dbReference type="SAM" id="MobiDB-lite"/>
    </source>
</evidence>
<feature type="compositionally biased region" description="Basic residues" evidence="2">
    <location>
        <begin position="363"/>
        <end position="380"/>
    </location>
</feature>
<dbReference type="EMBL" id="CH476603">
    <property type="protein sequence ID" value="EAU32500.1"/>
    <property type="molecule type" value="Genomic_DNA"/>
</dbReference>
<name>Q0CGS6_ASPTN</name>
<dbReference type="STRING" id="341663.Q0CGS6"/>